<keyword evidence="2" id="KW-1185">Reference proteome</keyword>
<organism evidence="1 2">
    <name type="scientific">Trichogramma kaykai</name>
    <dbReference type="NCBI Taxonomy" id="54128"/>
    <lineage>
        <taxon>Eukaryota</taxon>
        <taxon>Metazoa</taxon>
        <taxon>Ecdysozoa</taxon>
        <taxon>Arthropoda</taxon>
        <taxon>Hexapoda</taxon>
        <taxon>Insecta</taxon>
        <taxon>Pterygota</taxon>
        <taxon>Neoptera</taxon>
        <taxon>Endopterygota</taxon>
        <taxon>Hymenoptera</taxon>
        <taxon>Apocrita</taxon>
        <taxon>Proctotrupomorpha</taxon>
        <taxon>Chalcidoidea</taxon>
        <taxon>Trichogrammatidae</taxon>
        <taxon>Trichogramma</taxon>
    </lineage>
</organism>
<evidence type="ECO:0000313" key="1">
    <source>
        <dbReference type="EMBL" id="KAL3390352.1"/>
    </source>
</evidence>
<name>A0ABD2WBD5_9HYME</name>
<dbReference type="AlphaFoldDB" id="A0ABD2WBD5"/>
<accession>A0ABD2WBD5</accession>
<dbReference type="Proteomes" id="UP001627154">
    <property type="component" value="Unassembled WGS sequence"/>
</dbReference>
<gene>
    <name evidence="1" type="ORF">TKK_014523</name>
</gene>
<sequence length="97" mass="10668">MPAAALPPVGGGGVRVGGQLPIWRAMMRPSGSDDFEHLIYPLYIVCTYVSYSHSSLRRTSPPHILPPTLAEREVPVYETSRVFQSVTQRASLESTQV</sequence>
<comment type="caution">
    <text evidence="1">The sequence shown here is derived from an EMBL/GenBank/DDBJ whole genome shotgun (WGS) entry which is preliminary data.</text>
</comment>
<reference evidence="1 2" key="1">
    <citation type="journal article" date="2024" name="bioRxiv">
        <title>A reference genome for Trichogramma kaykai: A tiny desert-dwelling parasitoid wasp with competing sex-ratio distorters.</title>
        <authorList>
            <person name="Culotta J."/>
            <person name="Lindsey A.R."/>
        </authorList>
    </citation>
    <scope>NUCLEOTIDE SEQUENCE [LARGE SCALE GENOMIC DNA]</scope>
    <source>
        <strain evidence="1 2">KSX58</strain>
    </source>
</reference>
<evidence type="ECO:0000313" key="2">
    <source>
        <dbReference type="Proteomes" id="UP001627154"/>
    </source>
</evidence>
<dbReference type="EMBL" id="JBJJXI010000117">
    <property type="protein sequence ID" value="KAL3390352.1"/>
    <property type="molecule type" value="Genomic_DNA"/>
</dbReference>
<protein>
    <submittedName>
        <fullName evidence="1">Uncharacterized protein</fullName>
    </submittedName>
</protein>
<proteinExistence type="predicted"/>